<dbReference type="EC" id="4.1.1.21" evidence="6"/>
<feature type="domain" description="PurE" evidence="15">
    <location>
        <begin position="85"/>
        <end position="232"/>
    </location>
</feature>
<comment type="caution">
    <text evidence="16">The sequence shown here is derived from an EMBL/GenBank/DDBJ whole genome shotgun (WGS) entry which is preliminary data.</text>
</comment>
<evidence type="ECO:0000256" key="10">
    <source>
        <dbReference type="ARBA" id="ARBA00022840"/>
    </source>
</evidence>
<evidence type="ECO:0000256" key="6">
    <source>
        <dbReference type="ARBA" id="ARBA00012329"/>
    </source>
</evidence>
<dbReference type="GO" id="GO:0004638">
    <property type="term" value="F:phosphoribosylaminoimidazole carboxylase activity"/>
    <property type="evidence" value="ECO:0007669"/>
    <property type="project" value="UniProtKB-EC"/>
</dbReference>
<dbReference type="Pfam" id="PF01259">
    <property type="entry name" value="SAICAR_synt"/>
    <property type="match status" value="1"/>
</dbReference>
<evidence type="ECO:0000256" key="2">
    <source>
        <dbReference type="ARBA" id="ARBA00004747"/>
    </source>
</evidence>
<dbReference type="SMART" id="SM01001">
    <property type="entry name" value="AIRC"/>
    <property type="match status" value="1"/>
</dbReference>
<evidence type="ECO:0000256" key="1">
    <source>
        <dbReference type="ARBA" id="ARBA00004672"/>
    </source>
</evidence>
<dbReference type="Gene3D" id="3.30.200.20">
    <property type="entry name" value="Phosphorylase Kinase, domain 1"/>
    <property type="match status" value="1"/>
</dbReference>
<comment type="similarity">
    <text evidence="4">In the N-terminal section; belongs to the SAICAR synthetase family.</text>
</comment>
<dbReference type="CDD" id="cd01414">
    <property type="entry name" value="SAICAR_synt_Sc"/>
    <property type="match status" value="1"/>
</dbReference>
<evidence type="ECO:0000256" key="7">
    <source>
        <dbReference type="ARBA" id="ARBA00022598"/>
    </source>
</evidence>
<dbReference type="GO" id="GO:0004639">
    <property type="term" value="F:phosphoribosylaminoimidazolesuccinocarboxamide synthase activity"/>
    <property type="evidence" value="ECO:0007669"/>
    <property type="project" value="UniProtKB-EC"/>
</dbReference>
<comment type="pathway">
    <text evidence="2">Purine metabolism; IMP biosynthesis via de novo pathway; 5-amino-1-(5-phospho-D-ribosyl)imidazole-4-carboxylate from 5-amino-1-(5-phospho-D-ribosyl)imidazole (carboxylase route): step 1/1.</text>
</comment>
<evidence type="ECO:0000256" key="14">
    <source>
        <dbReference type="ARBA" id="ARBA00073447"/>
    </source>
</evidence>
<evidence type="ECO:0000256" key="9">
    <source>
        <dbReference type="ARBA" id="ARBA00022755"/>
    </source>
</evidence>
<keyword evidence="9" id="KW-0658">Purine biosynthesis</keyword>
<dbReference type="SUPFAM" id="SSF52255">
    <property type="entry name" value="N5-CAIR mutase (phosphoribosylaminoimidazole carboxylase, PurE)"/>
    <property type="match status" value="1"/>
</dbReference>
<comment type="catalytic activity">
    <reaction evidence="13">
        <text>5-amino-1-(5-phospho-D-ribosyl)imidazole-4-carboxylate + L-aspartate + ATP = (2S)-2-[5-amino-1-(5-phospho-beta-D-ribosyl)imidazole-4-carboxamido]succinate + ADP + phosphate + 2 H(+)</text>
        <dbReference type="Rhea" id="RHEA:22628"/>
        <dbReference type="ChEBI" id="CHEBI:15378"/>
        <dbReference type="ChEBI" id="CHEBI:29991"/>
        <dbReference type="ChEBI" id="CHEBI:30616"/>
        <dbReference type="ChEBI" id="CHEBI:43474"/>
        <dbReference type="ChEBI" id="CHEBI:58443"/>
        <dbReference type="ChEBI" id="CHEBI:77657"/>
        <dbReference type="ChEBI" id="CHEBI:456216"/>
        <dbReference type="EC" id="6.3.2.6"/>
    </reaction>
</comment>
<dbReference type="PANTHER" id="PTHR43700:SF1">
    <property type="entry name" value="PHOSPHORIBOSYLAMINOIMIDAZOLE-SUCCINOCARBOXAMIDE SYNTHASE"/>
    <property type="match status" value="1"/>
</dbReference>
<evidence type="ECO:0000313" key="16">
    <source>
        <dbReference type="EMBL" id="KAK4522889.1"/>
    </source>
</evidence>
<dbReference type="InterPro" id="IPR028923">
    <property type="entry name" value="SAICAR_synt/ADE2_N"/>
</dbReference>
<dbReference type="EMBL" id="JANCYU010000009">
    <property type="protein sequence ID" value="KAK4522889.1"/>
    <property type="molecule type" value="Genomic_DNA"/>
</dbReference>
<name>A0AAV9I6D5_9RHOD</name>
<evidence type="ECO:0000256" key="5">
    <source>
        <dbReference type="ARBA" id="ARBA00012217"/>
    </source>
</evidence>
<dbReference type="GO" id="GO:0005737">
    <property type="term" value="C:cytoplasm"/>
    <property type="evidence" value="ECO:0007669"/>
    <property type="project" value="TreeGrafter"/>
</dbReference>
<evidence type="ECO:0000256" key="4">
    <source>
        <dbReference type="ARBA" id="ARBA00011020"/>
    </source>
</evidence>
<dbReference type="EC" id="6.3.2.6" evidence="5"/>
<keyword evidence="11" id="KW-0511">Multifunctional enzyme</keyword>
<dbReference type="GO" id="GO:0006189">
    <property type="term" value="P:'de novo' IMP biosynthetic process"/>
    <property type="evidence" value="ECO:0007669"/>
    <property type="project" value="InterPro"/>
</dbReference>
<comment type="pathway">
    <text evidence="1">Purine metabolism; IMP biosynthesis via de novo pathway; 5-amino-1-(5-phospho-D-ribosyl)imidazole-4-carboxamide from 5-amino-1-(5-phospho-D-ribosyl)imidazole-4-carboxylate: step 1/2.</text>
</comment>
<keyword evidence="8" id="KW-0547">Nucleotide-binding</keyword>
<dbReference type="Proteomes" id="UP001300502">
    <property type="component" value="Unassembled WGS sequence"/>
</dbReference>
<keyword evidence="7" id="KW-0436">Ligase</keyword>
<dbReference type="PANTHER" id="PTHR43700">
    <property type="entry name" value="PHOSPHORIBOSYLAMINOIMIDAZOLE-SUCCINOCARBOXAMIDE SYNTHASE"/>
    <property type="match status" value="1"/>
</dbReference>
<dbReference type="InterPro" id="IPR018236">
    <property type="entry name" value="SAICAR_synthetase_CS"/>
</dbReference>
<dbReference type="InterPro" id="IPR000031">
    <property type="entry name" value="PurE_dom"/>
</dbReference>
<evidence type="ECO:0000256" key="11">
    <source>
        <dbReference type="ARBA" id="ARBA00023268"/>
    </source>
</evidence>
<organism evidence="16 17">
    <name type="scientific">Galdieria yellowstonensis</name>
    <dbReference type="NCBI Taxonomy" id="3028027"/>
    <lineage>
        <taxon>Eukaryota</taxon>
        <taxon>Rhodophyta</taxon>
        <taxon>Bangiophyceae</taxon>
        <taxon>Galdieriales</taxon>
        <taxon>Galdieriaceae</taxon>
        <taxon>Galdieria</taxon>
    </lineage>
</organism>
<dbReference type="Pfam" id="PF00731">
    <property type="entry name" value="AIRC"/>
    <property type="match status" value="1"/>
</dbReference>
<evidence type="ECO:0000256" key="12">
    <source>
        <dbReference type="ARBA" id="ARBA00030409"/>
    </source>
</evidence>
<accession>A0AAV9I6D5</accession>
<dbReference type="SUPFAM" id="SSF56104">
    <property type="entry name" value="SAICAR synthase-like"/>
    <property type="match status" value="1"/>
</dbReference>
<dbReference type="FunFam" id="3.30.470.20:FF:000015">
    <property type="entry name" value="Phosphoribosylaminoimidazole-succinocarboxamide synthase"/>
    <property type="match status" value="1"/>
</dbReference>
<proteinExistence type="inferred from homology"/>
<dbReference type="PROSITE" id="PS01058">
    <property type="entry name" value="SAICAR_SYNTHETASE_2"/>
    <property type="match status" value="1"/>
</dbReference>
<evidence type="ECO:0000313" key="17">
    <source>
        <dbReference type="Proteomes" id="UP001300502"/>
    </source>
</evidence>
<gene>
    <name evidence="16" type="ORF">GAYE_PCTG32G0779</name>
</gene>
<evidence type="ECO:0000256" key="3">
    <source>
        <dbReference type="ARBA" id="ARBA00010190"/>
    </source>
</evidence>
<dbReference type="GO" id="GO:0005524">
    <property type="term" value="F:ATP binding"/>
    <property type="evidence" value="ECO:0007669"/>
    <property type="project" value="UniProtKB-KW"/>
</dbReference>
<protein>
    <recommendedName>
        <fullName evidence="14">Phosphoribosylaminoimidazole-succinocarboxamide synthase, chloroplastic</fullName>
        <ecNumber evidence="6">4.1.1.21</ecNumber>
        <ecNumber evidence="5">6.3.2.6</ecNumber>
    </recommendedName>
    <alternativeName>
        <fullName evidence="12">SAICAR synthetase</fullName>
    </alternativeName>
</protein>
<dbReference type="Gene3D" id="3.30.470.20">
    <property type="entry name" value="ATP-grasp fold, B domain"/>
    <property type="match status" value="1"/>
</dbReference>
<dbReference type="NCBIfam" id="NF009251">
    <property type="entry name" value="PRK12607.1"/>
    <property type="match status" value="1"/>
</dbReference>
<keyword evidence="17" id="KW-1185">Reference proteome</keyword>
<comment type="similarity">
    <text evidence="3">Belongs to the SAICAR synthetase family.</text>
</comment>
<sequence>MVAFVTSSSNLNGLVHKFDSSGKFYSLDRRIARLCRSNIPRNRKVWYSSVVSDNQNTRQTTTTTSSNEHFIPTQNNENVDKQLRPVVPILMGSGADIDRCQKIADACKRLGLDAEMRVASAHKIPERLLDIVKAYEADPRPKVYIAVAGRSNALSGVLDCAVSSPVISCPPYSDSFGGADLFSSIRMPSGVAPAYISEPGSAALFAAKILAIYDERIREKVQELQAANRERLYVEDVDLKTKSYIPMIRSQRENCLSITSLPGNLSKKQGKVRDQYEGKDYLVLITTDRQSAFDRVLASIPFKGQVLNRTSAWWFERTKHIIPNHLVAVPHPNVTIAKKCQPFPIEFVVRGYITGSTETSLWKNYEKGVRNYCGITFPDGLLKNQKLKENVLTPTTKEENDRPISPEEIVAEKWMTREDFEYCKRAALELFSFGQKVAKEHGLILVDTKYEFGRDKDGNILVIDEMHTPDSSRYWLAHSYEERMSQGKEPENIDKEFLRLWFRDHCDPYHDAVLPQAPEELVVELSRKYIMLYELITWQNFLCDVSGNATRSLWEAVKPYC</sequence>
<reference evidence="16 17" key="1">
    <citation type="submission" date="2022-07" db="EMBL/GenBank/DDBJ databases">
        <title>Genome-wide signatures of adaptation to extreme environments.</title>
        <authorList>
            <person name="Cho C.H."/>
            <person name="Yoon H.S."/>
        </authorList>
    </citation>
    <scope>NUCLEOTIDE SEQUENCE [LARGE SCALE GENOMIC DNA]</scope>
    <source>
        <strain evidence="16 17">108.79 E11</strain>
    </source>
</reference>
<dbReference type="HAMAP" id="MF_00137">
    <property type="entry name" value="SAICAR_synth"/>
    <property type="match status" value="1"/>
</dbReference>
<evidence type="ECO:0000256" key="8">
    <source>
        <dbReference type="ARBA" id="ARBA00022741"/>
    </source>
</evidence>
<dbReference type="Gene3D" id="3.40.50.1970">
    <property type="match status" value="1"/>
</dbReference>
<evidence type="ECO:0000256" key="13">
    <source>
        <dbReference type="ARBA" id="ARBA00048475"/>
    </source>
</evidence>
<dbReference type="PROSITE" id="PS01057">
    <property type="entry name" value="SAICAR_SYNTHETASE_1"/>
    <property type="match status" value="1"/>
</dbReference>
<evidence type="ECO:0000259" key="15">
    <source>
        <dbReference type="SMART" id="SM01001"/>
    </source>
</evidence>
<keyword evidence="10" id="KW-0067">ATP-binding</keyword>
<dbReference type="FunFam" id="3.30.200.20:FF:000199">
    <property type="entry name" value="Phosphoribosylaminoimidazole-succinocarboxamide synthase"/>
    <property type="match status" value="1"/>
</dbReference>
<dbReference type="AlphaFoldDB" id="A0AAV9I6D5"/>